<keyword evidence="2" id="KW-1003">Cell membrane</keyword>
<evidence type="ECO:0000259" key="11">
    <source>
        <dbReference type="PROSITE" id="PS50262"/>
    </source>
</evidence>
<keyword evidence="7 9" id="KW-0675">Receptor</keyword>
<reference evidence="13" key="1">
    <citation type="submission" date="2022-11" db="UniProtKB">
        <authorList>
            <consortium name="WormBaseParasite"/>
        </authorList>
    </citation>
    <scope>IDENTIFICATION</scope>
</reference>
<proteinExistence type="inferred from homology"/>
<feature type="transmembrane region" description="Helical" evidence="10">
    <location>
        <begin position="141"/>
        <end position="160"/>
    </location>
</feature>
<dbReference type="PROSITE" id="PS50262">
    <property type="entry name" value="G_PROTEIN_RECEP_F1_2"/>
    <property type="match status" value="1"/>
</dbReference>
<dbReference type="Proteomes" id="UP000887540">
    <property type="component" value="Unplaced"/>
</dbReference>
<keyword evidence="3 9" id="KW-0812">Transmembrane</keyword>
<organism evidence="12 13">
    <name type="scientific">Acrobeloides nanus</name>
    <dbReference type="NCBI Taxonomy" id="290746"/>
    <lineage>
        <taxon>Eukaryota</taxon>
        <taxon>Metazoa</taxon>
        <taxon>Ecdysozoa</taxon>
        <taxon>Nematoda</taxon>
        <taxon>Chromadorea</taxon>
        <taxon>Rhabditida</taxon>
        <taxon>Tylenchina</taxon>
        <taxon>Cephalobomorpha</taxon>
        <taxon>Cephaloboidea</taxon>
        <taxon>Cephalobidae</taxon>
        <taxon>Acrobeloides</taxon>
    </lineage>
</organism>
<keyword evidence="12" id="KW-1185">Reference proteome</keyword>
<dbReference type="CDD" id="cd00637">
    <property type="entry name" value="7tm_classA_rhodopsin-like"/>
    <property type="match status" value="1"/>
</dbReference>
<feature type="transmembrane region" description="Helical" evidence="10">
    <location>
        <begin position="180"/>
        <end position="204"/>
    </location>
</feature>
<evidence type="ECO:0000256" key="3">
    <source>
        <dbReference type="ARBA" id="ARBA00022692"/>
    </source>
</evidence>
<dbReference type="SUPFAM" id="SSF81321">
    <property type="entry name" value="Family A G protein-coupled receptor-like"/>
    <property type="match status" value="1"/>
</dbReference>
<feature type="transmembrane region" description="Helical" evidence="10">
    <location>
        <begin position="98"/>
        <end position="120"/>
    </location>
</feature>
<feature type="transmembrane region" description="Helical" evidence="10">
    <location>
        <begin position="63"/>
        <end position="83"/>
    </location>
</feature>
<evidence type="ECO:0000256" key="1">
    <source>
        <dbReference type="ARBA" id="ARBA00004651"/>
    </source>
</evidence>
<feature type="domain" description="G-protein coupled receptors family 1 profile" evidence="11">
    <location>
        <begin position="42"/>
        <end position="315"/>
    </location>
</feature>
<dbReference type="PROSITE" id="PS00237">
    <property type="entry name" value="G_PROTEIN_RECEP_F1_1"/>
    <property type="match status" value="1"/>
</dbReference>
<evidence type="ECO:0000256" key="9">
    <source>
        <dbReference type="RuleBase" id="RU000688"/>
    </source>
</evidence>
<dbReference type="Pfam" id="PF00001">
    <property type="entry name" value="7tm_1"/>
    <property type="match status" value="1"/>
</dbReference>
<dbReference type="PRINTS" id="PR00237">
    <property type="entry name" value="GPCRRHODOPSN"/>
</dbReference>
<name>A0A914DM58_9BILA</name>
<evidence type="ECO:0000256" key="5">
    <source>
        <dbReference type="ARBA" id="ARBA00023040"/>
    </source>
</evidence>
<protein>
    <submittedName>
        <fullName evidence="13">G-protein coupled receptors family 1 profile domain-containing protein</fullName>
    </submittedName>
</protein>
<dbReference type="InterPro" id="IPR017452">
    <property type="entry name" value="GPCR_Rhodpsn_7TM"/>
</dbReference>
<feature type="transmembrane region" description="Helical" evidence="10">
    <location>
        <begin position="248"/>
        <end position="266"/>
    </location>
</feature>
<accession>A0A914DM58</accession>
<dbReference type="AlphaFoldDB" id="A0A914DM58"/>
<keyword evidence="8 9" id="KW-0807">Transducer</keyword>
<dbReference type="GO" id="GO:0043005">
    <property type="term" value="C:neuron projection"/>
    <property type="evidence" value="ECO:0007669"/>
    <property type="project" value="TreeGrafter"/>
</dbReference>
<evidence type="ECO:0000313" key="13">
    <source>
        <dbReference type="WBParaSite" id="ACRNAN_scaffold312.g14584.t1"/>
    </source>
</evidence>
<evidence type="ECO:0000256" key="8">
    <source>
        <dbReference type="ARBA" id="ARBA00023224"/>
    </source>
</evidence>
<dbReference type="PANTHER" id="PTHR24229">
    <property type="entry name" value="NEUROPEPTIDES RECEPTOR"/>
    <property type="match status" value="1"/>
</dbReference>
<comment type="subcellular location">
    <subcellularLocation>
        <location evidence="1">Cell membrane</location>
        <topology evidence="1">Multi-pass membrane protein</topology>
    </subcellularLocation>
</comment>
<dbReference type="GO" id="GO:0042277">
    <property type="term" value="F:peptide binding"/>
    <property type="evidence" value="ECO:0007669"/>
    <property type="project" value="TreeGrafter"/>
</dbReference>
<evidence type="ECO:0000313" key="12">
    <source>
        <dbReference type="Proteomes" id="UP000887540"/>
    </source>
</evidence>
<sequence>MFSVSDNASLPEISVHHEDMNDESIDSSSIILIVIGLLGLVGNVISLVTIFHSRLRKSAANQYLIVLTIADSVFLCMLLMVAFKVDFLSYELCVIEEYILMTSSYVSSWSIAALTIERYIAIVHPLKQLRYTHVNRSKIMLYWVPIPFIFNLLQFINLGPSDVPNDRKCQVLSGTLLQAIIEPADVFLCYLLPCLIVVVLNLLVAAKVEDSGKNFLKNPDAEGLSSDFSRHSRRQGPSASASAGSTRILLVVPVVYILLNTPFYIYRIVDIINANVFKNDALSSPSGGIHPVIGQLINIAHYLYYGNFACDVIVYAFSSAHFRKTVIIAWQAILCPHWHRVKQELLNSQATFSRRTTLTHRSIIVHAKEATHLKQLDNSQVQIQPRQSLSSNE</sequence>
<dbReference type="GO" id="GO:0004930">
    <property type="term" value="F:G protein-coupled receptor activity"/>
    <property type="evidence" value="ECO:0007669"/>
    <property type="project" value="UniProtKB-KW"/>
</dbReference>
<dbReference type="Gene3D" id="1.20.1070.10">
    <property type="entry name" value="Rhodopsin 7-helix transmembrane proteins"/>
    <property type="match status" value="1"/>
</dbReference>
<keyword evidence="5 9" id="KW-0297">G-protein coupled receptor</keyword>
<evidence type="ECO:0000256" key="6">
    <source>
        <dbReference type="ARBA" id="ARBA00023136"/>
    </source>
</evidence>
<evidence type="ECO:0000256" key="4">
    <source>
        <dbReference type="ARBA" id="ARBA00022989"/>
    </source>
</evidence>
<dbReference type="WBParaSite" id="ACRNAN_scaffold312.g14584.t1">
    <property type="protein sequence ID" value="ACRNAN_scaffold312.g14584.t1"/>
    <property type="gene ID" value="ACRNAN_scaffold312.g14584"/>
</dbReference>
<comment type="similarity">
    <text evidence="9">Belongs to the G-protein coupled receptor 1 family.</text>
</comment>
<dbReference type="GO" id="GO:0005886">
    <property type="term" value="C:plasma membrane"/>
    <property type="evidence" value="ECO:0007669"/>
    <property type="project" value="UniProtKB-SubCell"/>
</dbReference>
<evidence type="ECO:0000256" key="7">
    <source>
        <dbReference type="ARBA" id="ARBA00023170"/>
    </source>
</evidence>
<dbReference type="PANTHER" id="PTHR24229:SF100">
    <property type="entry name" value="G-PROTEIN COUPLED RECEPTORS FAMILY 1 PROFILE DOMAIN-CONTAINING PROTEIN"/>
    <property type="match status" value="1"/>
</dbReference>
<evidence type="ECO:0000256" key="2">
    <source>
        <dbReference type="ARBA" id="ARBA00022475"/>
    </source>
</evidence>
<keyword evidence="4 10" id="KW-1133">Transmembrane helix</keyword>
<dbReference type="InterPro" id="IPR000276">
    <property type="entry name" value="GPCR_Rhodpsn"/>
</dbReference>
<evidence type="ECO:0000256" key="10">
    <source>
        <dbReference type="SAM" id="Phobius"/>
    </source>
</evidence>
<keyword evidence="6 10" id="KW-0472">Membrane</keyword>
<feature type="transmembrane region" description="Helical" evidence="10">
    <location>
        <begin position="30"/>
        <end position="51"/>
    </location>
</feature>